<organism evidence="1 2">
    <name type="scientific">Methanobrevibacter cuticularis</name>
    <dbReference type="NCBI Taxonomy" id="47311"/>
    <lineage>
        <taxon>Archaea</taxon>
        <taxon>Methanobacteriati</taxon>
        <taxon>Methanobacteriota</taxon>
        <taxon>Methanomada group</taxon>
        <taxon>Methanobacteria</taxon>
        <taxon>Methanobacteriales</taxon>
        <taxon>Methanobacteriaceae</taxon>
        <taxon>Methanobrevibacter</taxon>
    </lineage>
</organism>
<sequence length="286" mass="33744">MKNKKLREIKNKLSLDNYNSLNDFIFFKYLCEKGNEKQQRTFLEALGIIIKDDFKIKNQKIAPEIIGNKTCILDFIAEDGNNTIINIELQLQNTKDFKNRLIYYLCRLMIDSLNKGENYNKIKKIIVIAIVNFNMNKSPYYHNVYRLINEKDKINDKFTFKLEIHIIELKKFREIKKDLTNKEHLYLTFIDNETTHNKRKELVKMDEGLKAAIEKIEEAVQDREALRVYHLIEMERMKIENQIEEGMEKGKKEGIIEVATNFKKIGISIEDIAKATGLSKDTIEKL</sequence>
<accession>A0A166EEK1</accession>
<protein>
    <submittedName>
        <fullName evidence="1">PD-(D/E)XK nuclease family transposase</fullName>
    </submittedName>
</protein>
<dbReference type="EMBL" id="LWMW01000089">
    <property type="protein sequence ID" value="KZX16564.1"/>
    <property type="molecule type" value="Genomic_DNA"/>
</dbReference>
<dbReference type="OrthoDB" id="79658at2157"/>
<dbReference type="InterPro" id="IPR010106">
    <property type="entry name" value="RpnA"/>
</dbReference>
<name>A0A166EEK1_9EURY</name>
<dbReference type="RefSeq" id="WP_067259003.1">
    <property type="nucleotide sequence ID" value="NZ_LWMW01000089.1"/>
</dbReference>
<dbReference type="STRING" id="47311.MBCUT_07180"/>
<dbReference type="Proteomes" id="UP000077275">
    <property type="component" value="Unassembled WGS sequence"/>
</dbReference>
<dbReference type="PANTHER" id="PTHR41317:SF1">
    <property type="entry name" value="PD-(D_E)XK NUCLEASE FAMILY TRANSPOSASE"/>
    <property type="match status" value="1"/>
</dbReference>
<dbReference type="PANTHER" id="PTHR41317">
    <property type="entry name" value="PD-(D_E)XK NUCLEASE FAMILY TRANSPOSASE"/>
    <property type="match status" value="1"/>
</dbReference>
<dbReference type="NCBIfam" id="TIGR01784">
    <property type="entry name" value="T_den_put_tspse"/>
    <property type="match status" value="1"/>
</dbReference>
<proteinExistence type="predicted"/>
<dbReference type="PATRIC" id="fig|47311.3.peg.798"/>
<dbReference type="Pfam" id="PF12784">
    <property type="entry name" value="PDDEXK_2"/>
    <property type="match status" value="1"/>
</dbReference>
<keyword evidence="2" id="KW-1185">Reference proteome</keyword>
<comment type="caution">
    <text evidence="1">The sequence shown here is derived from an EMBL/GenBank/DDBJ whole genome shotgun (WGS) entry which is preliminary data.</text>
</comment>
<evidence type="ECO:0000313" key="1">
    <source>
        <dbReference type="EMBL" id="KZX16564.1"/>
    </source>
</evidence>
<gene>
    <name evidence="1" type="ORF">MBCUT_07180</name>
</gene>
<evidence type="ECO:0000313" key="2">
    <source>
        <dbReference type="Proteomes" id="UP000077275"/>
    </source>
</evidence>
<reference evidence="1 2" key="1">
    <citation type="submission" date="2016-04" db="EMBL/GenBank/DDBJ databases">
        <title>Genome sequence of Methanobrevibacter cuticularis DSM 11139.</title>
        <authorList>
            <person name="Poehlein A."/>
            <person name="Seedorf H."/>
            <person name="Daniel R."/>
        </authorList>
    </citation>
    <scope>NUCLEOTIDE SEQUENCE [LARGE SCALE GENOMIC DNA]</scope>
    <source>
        <strain evidence="1 2">DSM 11139</strain>
    </source>
</reference>
<dbReference type="AlphaFoldDB" id="A0A166EEK1"/>